<organism evidence="2 3">
    <name type="scientific">Abeliophyllum distichum</name>
    <dbReference type="NCBI Taxonomy" id="126358"/>
    <lineage>
        <taxon>Eukaryota</taxon>
        <taxon>Viridiplantae</taxon>
        <taxon>Streptophyta</taxon>
        <taxon>Embryophyta</taxon>
        <taxon>Tracheophyta</taxon>
        <taxon>Spermatophyta</taxon>
        <taxon>Magnoliopsida</taxon>
        <taxon>eudicotyledons</taxon>
        <taxon>Gunneridae</taxon>
        <taxon>Pentapetalae</taxon>
        <taxon>asterids</taxon>
        <taxon>lamiids</taxon>
        <taxon>Lamiales</taxon>
        <taxon>Oleaceae</taxon>
        <taxon>Forsythieae</taxon>
        <taxon>Abeliophyllum</taxon>
    </lineage>
</organism>
<dbReference type="Proteomes" id="UP001604336">
    <property type="component" value="Unassembled WGS sequence"/>
</dbReference>
<dbReference type="PANTHER" id="PTHR33144">
    <property type="entry name" value="OS10G0409366 PROTEIN-RELATED"/>
    <property type="match status" value="1"/>
</dbReference>
<protein>
    <recommendedName>
        <fullName evidence="4">Transposase, Ptta/En/Spm, plant</fullName>
    </recommendedName>
</protein>
<name>A0ABD1W0P5_9LAMI</name>
<feature type="region of interest" description="Disordered" evidence="1">
    <location>
        <begin position="69"/>
        <end position="92"/>
    </location>
</feature>
<dbReference type="InterPro" id="IPR004252">
    <property type="entry name" value="Probable_transposase_24"/>
</dbReference>
<gene>
    <name evidence="2" type="ORF">Adt_04105</name>
</gene>
<feature type="compositionally biased region" description="Basic residues" evidence="1">
    <location>
        <begin position="1"/>
        <end position="11"/>
    </location>
</feature>
<feature type="region of interest" description="Disordered" evidence="1">
    <location>
        <begin position="1"/>
        <end position="43"/>
    </location>
</feature>
<evidence type="ECO:0008006" key="4">
    <source>
        <dbReference type="Google" id="ProtNLM"/>
    </source>
</evidence>
<evidence type="ECO:0000313" key="2">
    <source>
        <dbReference type="EMBL" id="KAL2543127.1"/>
    </source>
</evidence>
<proteinExistence type="predicted"/>
<evidence type="ECO:0000256" key="1">
    <source>
        <dbReference type="SAM" id="MobiDB-lite"/>
    </source>
</evidence>
<keyword evidence="3" id="KW-1185">Reference proteome</keyword>
<evidence type="ECO:0000313" key="3">
    <source>
        <dbReference type="Proteomes" id="UP001604336"/>
    </source>
</evidence>
<accession>A0ABD1W0P5</accession>
<dbReference type="PANTHER" id="PTHR33144:SF52">
    <property type="match status" value="1"/>
</dbReference>
<reference evidence="3" key="1">
    <citation type="submission" date="2024-07" db="EMBL/GenBank/DDBJ databases">
        <title>Two chromosome-level genome assemblies of Korean endemic species Abeliophyllum distichum and Forsythia ovata (Oleaceae).</title>
        <authorList>
            <person name="Jang H."/>
        </authorList>
    </citation>
    <scope>NUCLEOTIDE SEQUENCE [LARGE SCALE GENOMIC DNA]</scope>
</reference>
<feature type="compositionally biased region" description="Polar residues" evidence="1">
    <location>
        <begin position="106"/>
        <end position="134"/>
    </location>
</feature>
<comment type="caution">
    <text evidence="2">The sequence shown here is derived from an EMBL/GenBank/DDBJ whole genome shotgun (WGS) entry which is preliminary data.</text>
</comment>
<dbReference type="AlphaFoldDB" id="A0ABD1W0P5"/>
<dbReference type="Pfam" id="PF03004">
    <property type="entry name" value="Transposase_24"/>
    <property type="match status" value="1"/>
</dbReference>
<dbReference type="EMBL" id="JBFOLK010000001">
    <property type="protein sequence ID" value="KAL2543127.1"/>
    <property type="molecule type" value="Genomic_DNA"/>
</dbReference>
<feature type="region of interest" description="Disordered" evidence="1">
    <location>
        <begin position="106"/>
        <end position="138"/>
    </location>
</feature>
<sequence>MNLICRKKRPNSAHVSPPTKMSKVTSTNVPHLPQTSRSNSTSTNRFVAPLSLRNSLQANRVVPSFSQTSQSLNTSIPPTSKIGTQSTTKTIPTCSTPLMETLRTHTQPEAPTRTLPNPSAQYGPSNDNFDQPTSRHPVCEQGSAVREGCLPRTPNDVPTRGACKQIKTSRIVRTTREKIRVLYNSVSRRATSSIVHSLLVHDIGAIIRSHCPMNTCYWRTISSSEKKDLMDEITANFEIDSKDLRLTNYINRLYNGRYREFKAELSAYYKSCKTHDDALANPPSEMLDRGVDQWVELCNHFNSDKFRKASSANIENRSKKKYNHRTGSRPLSYIVEEMAEDGSKFPEVDTFEFAYAGKNKCWTDSAAKAQHHWELETPKSIGNVLCSDEMLAKADEYLAERANEQQLPDDTPLDEIPVDDPDAGLKIMMSVLGVKSGRQIRGLGDGRLRDIGTSSNVRHMEKELEEERAARKAADAARIEIEQRMKSKLNVVGQQFNSTLQSWHHSMQQLCRQVPGFVLPPFTPFSIEYDANEKYDTVGDKENVFDEENLGDDE</sequence>